<reference evidence="2 3" key="1">
    <citation type="submission" date="2024-01" db="EMBL/GenBank/DDBJ databases">
        <title>The genomes of 5 underutilized Papilionoideae crops provide insights into root nodulation and disease resistanc.</title>
        <authorList>
            <person name="Jiang F."/>
        </authorList>
    </citation>
    <scope>NUCLEOTIDE SEQUENCE [LARGE SCALE GENOMIC DNA]</scope>
    <source>
        <strain evidence="2">JINMINGXINNONG_FW02</strain>
        <tissue evidence="2">Leaves</tissue>
    </source>
</reference>
<dbReference type="PANTHER" id="PTHR10775">
    <property type="entry name" value="OS08G0208400 PROTEIN"/>
    <property type="match status" value="1"/>
</dbReference>
<protein>
    <recommendedName>
        <fullName evidence="1">Transposase-associated domain-containing protein</fullName>
    </recommendedName>
</protein>
<dbReference type="Pfam" id="PF13963">
    <property type="entry name" value="Transpos_assoc"/>
    <property type="match status" value="1"/>
</dbReference>
<keyword evidence="3" id="KW-1185">Reference proteome</keyword>
<name>A0AAN9LGC5_PHACN</name>
<dbReference type="InterPro" id="IPR004242">
    <property type="entry name" value="Transposase_21"/>
</dbReference>
<evidence type="ECO:0000313" key="2">
    <source>
        <dbReference type="EMBL" id="KAK7335535.1"/>
    </source>
</evidence>
<sequence length="570" mass="65028">MEALRKQCNNVSLEVVVSLAKPDCVMNGSVIDPEDCNYYGFKFSFIGFCLRLGGCGVMGQTQLCMNKSVALLVPVRSCIRFRWPSSLSHLLERYQLPPPLPLLLPQPLSAAAAATNEGFSYKNMDRNWISSVRISDEYERGVEEFIQFAQRNAINSGHDGTKIRCPCVNCLNGRILDVNLMREHLLCDGFLRSYTTWTWHGELLNLPRVSVTEEYVGSTMDEAVHDDVEDDRLEDMIRDVGAESFAKVHGYGSMSSNAETPLYPGSTNFTRLSAVLRLMDLKAINGWTDKSFTELLQLLKDMLPEGNTLPNRNYEAKKILCPMGMEYKKIRACPNDCILYRKDFEFLKSCPRCGLSRYKLKQKDDDSIDEMEKHGPPMKVMWYLPIIPRMKRLFANPDDAKNLRWHANERKCDGMYRHPADSIQWKKFDDEFPEFGKESRNIRLGLATDGMNPFGNMSTNHSSWPVILVIYNLPPGFCMKQKYMMLSMMISDPKQLGNDIDVYLSPLIKDLKLMWDQGVEVFDGFGKETFRLHAMLFCTINDFPAYGNLSGYSVKGHKACPICEEDTTSQ</sequence>
<dbReference type="AlphaFoldDB" id="A0AAN9LGC5"/>
<evidence type="ECO:0000313" key="3">
    <source>
        <dbReference type="Proteomes" id="UP001374584"/>
    </source>
</evidence>
<evidence type="ECO:0000259" key="1">
    <source>
        <dbReference type="Pfam" id="PF13963"/>
    </source>
</evidence>
<dbReference type="EMBL" id="JAYMYR010000010">
    <property type="protein sequence ID" value="KAK7335535.1"/>
    <property type="molecule type" value="Genomic_DNA"/>
</dbReference>
<dbReference type="InterPro" id="IPR029480">
    <property type="entry name" value="Transpos_assoc"/>
</dbReference>
<dbReference type="Proteomes" id="UP001374584">
    <property type="component" value="Unassembled WGS sequence"/>
</dbReference>
<accession>A0AAN9LGC5</accession>
<gene>
    <name evidence="2" type="ORF">VNO80_27434</name>
</gene>
<proteinExistence type="predicted"/>
<dbReference type="Pfam" id="PF02992">
    <property type="entry name" value="Transposase_21"/>
    <property type="match status" value="1"/>
</dbReference>
<dbReference type="PANTHER" id="PTHR10775:SF182">
    <property type="entry name" value="TRANSPOSON, EN_SPM-LIKE, TRANSPOSASE-ASSOCIATED DOMAIN PROTEIN-RELATED"/>
    <property type="match status" value="1"/>
</dbReference>
<organism evidence="2 3">
    <name type="scientific">Phaseolus coccineus</name>
    <name type="common">Scarlet runner bean</name>
    <name type="synonym">Phaseolus multiflorus</name>
    <dbReference type="NCBI Taxonomy" id="3886"/>
    <lineage>
        <taxon>Eukaryota</taxon>
        <taxon>Viridiplantae</taxon>
        <taxon>Streptophyta</taxon>
        <taxon>Embryophyta</taxon>
        <taxon>Tracheophyta</taxon>
        <taxon>Spermatophyta</taxon>
        <taxon>Magnoliopsida</taxon>
        <taxon>eudicotyledons</taxon>
        <taxon>Gunneridae</taxon>
        <taxon>Pentapetalae</taxon>
        <taxon>rosids</taxon>
        <taxon>fabids</taxon>
        <taxon>Fabales</taxon>
        <taxon>Fabaceae</taxon>
        <taxon>Papilionoideae</taxon>
        <taxon>50 kb inversion clade</taxon>
        <taxon>NPAAA clade</taxon>
        <taxon>indigoferoid/millettioid clade</taxon>
        <taxon>Phaseoleae</taxon>
        <taxon>Phaseolus</taxon>
    </lineage>
</organism>
<feature type="domain" description="Transposase-associated" evidence="1">
    <location>
        <begin position="126"/>
        <end position="202"/>
    </location>
</feature>
<comment type="caution">
    <text evidence="2">The sequence shown here is derived from an EMBL/GenBank/DDBJ whole genome shotgun (WGS) entry which is preliminary data.</text>
</comment>